<evidence type="ECO:0000256" key="1">
    <source>
        <dbReference type="SAM" id="MobiDB-lite"/>
    </source>
</evidence>
<gene>
    <name evidence="3" type="ORF">GCWU000342_00434</name>
</gene>
<organism evidence="3 4">
    <name type="scientific">Shuttleworthella satelles DSM 14600</name>
    <dbReference type="NCBI Taxonomy" id="626523"/>
    <lineage>
        <taxon>Bacteria</taxon>
        <taxon>Bacillati</taxon>
        <taxon>Bacillota</taxon>
        <taxon>Clostridia</taxon>
        <taxon>Lachnospirales</taxon>
        <taxon>Lachnospiraceae</taxon>
        <taxon>Shuttleworthella</taxon>
    </lineage>
</organism>
<sequence length="165" mass="19087">MEIERKWIVTDWPRGLSLLYEQTMRQGYLSVRPTVRIREEKMSDGETHDILCFKSGSGIVRREIEIEISPDQFQELEEMIALPLIPKIRRTYALSDGLKLEVNHVDCGSDTEFWYAEIEYPTEEAARSWQPSPLLASYLGKDVSEEPGQSMGAYWLQTRERPSTG</sequence>
<dbReference type="InterPro" id="IPR023577">
    <property type="entry name" value="CYTH_domain"/>
</dbReference>
<dbReference type="Proteomes" id="UP000003494">
    <property type="component" value="Unassembled WGS sequence"/>
</dbReference>
<dbReference type="STRING" id="626523.GCWU000342_00434"/>
<feature type="domain" description="CYTH" evidence="2">
    <location>
        <begin position="1"/>
        <end position="160"/>
    </location>
</feature>
<protein>
    <recommendedName>
        <fullName evidence="2">CYTH domain-containing protein</fullName>
    </recommendedName>
</protein>
<comment type="caution">
    <text evidence="3">The sequence shown here is derived from an EMBL/GenBank/DDBJ whole genome shotgun (WGS) entry which is preliminary data.</text>
</comment>
<dbReference type="SUPFAM" id="SSF55154">
    <property type="entry name" value="CYTH-like phosphatases"/>
    <property type="match status" value="1"/>
</dbReference>
<evidence type="ECO:0000313" key="4">
    <source>
        <dbReference type="Proteomes" id="UP000003494"/>
    </source>
</evidence>
<feature type="region of interest" description="Disordered" evidence="1">
    <location>
        <begin position="144"/>
        <end position="165"/>
    </location>
</feature>
<dbReference type="HOGENOM" id="CLU_109545_0_0_9"/>
<evidence type="ECO:0000259" key="2">
    <source>
        <dbReference type="PROSITE" id="PS51707"/>
    </source>
</evidence>
<dbReference type="eggNOG" id="COG2954">
    <property type="taxonomic scope" value="Bacteria"/>
</dbReference>
<dbReference type="AlphaFoldDB" id="C4G8Y6"/>
<dbReference type="EMBL" id="ACIP02000001">
    <property type="protein sequence ID" value="EEP29083.1"/>
    <property type="molecule type" value="Genomic_DNA"/>
</dbReference>
<keyword evidence="4" id="KW-1185">Reference proteome</keyword>
<evidence type="ECO:0000313" key="3">
    <source>
        <dbReference type="EMBL" id="EEP29083.1"/>
    </source>
</evidence>
<proteinExistence type="predicted"/>
<name>C4G8Y6_9FIRM</name>
<dbReference type="InterPro" id="IPR033469">
    <property type="entry name" value="CYTH-like_dom_sf"/>
</dbReference>
<dbReference type="CDD" id="cd07761">
    <property type="entry name" value="CYTH-like_CthTTM-like"/>
    <property type="match status" value="1"/>
</dbReference>
<reference evidence="3" key="1">
    <citation type="submission" date="2009-04" db="EMBL/GenBank/DDBJ databases">
        <authorList>
            <person name="Weinstock G."/>
            <person name="Sodergren E."/>
            <person name="Clifton S."/>
            <person name="Fulton L."/>
            <person name="Fulton B."/>
            <person name="Courtney L."/>
            <person name="Fronick C."/>
            <person name="Harrison M."/>
            <person name="Strong C."/>
            <person name="Farmer C."/>
            <person name="Delahaunty K."/>
            <person name="Markovic C."/>
            <person name="Hall O."/>
            <person name="Minx P."/>
            <person name="Tomlinson C."/>
            <person name="Mitreva M."/>
            <person name="Nelson J."/>
            <person name="Hou S."/>
            <person name="Wollam A."/>
            <person name="Pepin K.H."/>
            <person name="Johnson M."/>
            <person name="Bhonagiri V."/>
            <person name="Nash W.E."/>
            <person name="Warren W."/>
            <person name="Chinwalla A."/>
            <person name="Mardis E.R."/>
            <person name="Wilson R.K."/>
        </authorList>
    </citation>
    <scope>NUCLEOTIDE SEQUENCE [LARGE SCALE GENOMIC DNA]</scope>
    <source>
        <strain evidence="3">DSM 14600</strain>
    </source>
</reference>
<dbReference type="PROSITE" id="PS51707">
    <property type="entry name" value="CYTH"/>
    <property type="match status" value="1"/>
</dbReference>
<accession>C4G8Y6</accession>
<dbReference type="Gene3D" id="2.40.320.10">
    <property type="entry name" value="Hypothetical Protein Pfu-838710-001"/>
    <property type="match status" value="1"/>
</dbReference>
<dbReference type="RefSeq" id="WP_006905471.1">
    <property type="nucleotide sequence ID" value="NZ_GG665866.1"/>
</dbReference>